<protein>
    <submittedName>
        <fullName evidence="2">Uncharacterized protein</fullName>
    </submittedName>
</protein>
<proteinExistence type="predicted"/>
<feature type="region of interest" description="Disordered" evidence="1">
    <location>
        <begin position="347"/>
        <end position="394"/>
    </location>
</feature>
<dbReference type="VEuPathDB" id="PiroplasmaDB:BBBOND_0306760"/>
<accession>A0A061D9X6</accession>
<evidence type="ECO:0000256" key="1">
    <source>
        <dbReference type="SAM" id="MobiDB-lite"/>
    </source>
</evidence>
<dbReference type="STRING" id="5866.A0A061D9X6"/>
<evidence type="ECO:0000313" key="3">
    <source>
        <dbReference type="Proteomes" id="UP000033188"/>
    </source>
</evidence>
<gene>
    <name evidence="2" type="ORF">BBBOND_0306760</name>
</gene>
<dbReference type="EMBL" id="LK391709">
    <property type="protein sequence ID" value="CDR96772.1"/>
    <property type="molecule type" value="Genomic_DNA"/>
</dbReference>
<keyword evidence="3" id="KW-1185">Reference proteome</keyword>
<dbReference type="OMA" id="FSERGIM"/>
<organism evidence="2 3">
    <name type="scientific">Babesia bigemina</name>
    <dbReference type="NCBI Taxonomy" id="5866"/>
    <lineage>
        <taxon>Eukaryota</taxon>
        <taxon>Sar</taxon>
        <taxon>Alveolata</taxon>
        <taxon>Apicomplexa</taxon>
        <taxon>Aconoidasida</taxon>
        <taxon>Piroplasmida</taxon>
        <taxon>Babesiidae</taxon>
        <taxon>Babesia</taxon>
    </lineage>
</organism>
<name>A0A061D9X6_BABBI</name>
<reference evidence="3" key="1">
    <citation type="journal article" date="2014" name="Nucleic Acids Res.">
        <title>The evolutionary dynamics of variant antigen genes in Babesia reveal a history of genomic innovation underlying host-parasite interaction.</title>
        <authorList>
            <person name="Jackson A.P."/>
            <person name="Otto T.D."/>
            <person name="Darby A."/>
            <person name="Ramaprasad A."/>
            <person name="Xia D."/>
            <person name="Echaide I.E."/>
            <person name="Farber M."/>
            <person name="Gahlot S."/>
            <person name="Gamble J."/>
            <person name="Gupta D."/>
            <person name="Gupta Y."/>
            <person name="Jackson L."/>
            <person name="Malandrin L."/>
            <person name="Malas T.B."/>
            <person name="Moussa E."/>
            <person name="Nair M."/>
            <person name="Reid A.J."/>
            <person name="Sanders M."/>
            <person name="Sharma J."/>
            <person name="Tracey A."/>
            <person name="Quail M.A."/>
            <person name="Weir W."/>
            <person name="Wastling J.M."/>
            <person name="Hall N."/>
            <person name="Willadsen P."/>
            <person name="Lingelbach K."/>
            <person name="Shiels B."/>
            <person name="Tait A."/>
            <person name="Berriman M."/>
            <person name="Allred D.R."/>
            <person name="Pain A."/>
        </authorList>
    </citation>
    <scope>NUCLEOTIDE SEQUENCE [LARGE SCALE GENOMIC DNA]</scope>
    <source>
        <strain evidence="3">Bond</strain>
    </source>
</reference>
<dbReference type="OrthoDB" id="361041at2759"/>
<dbReference type="AlphaFoldDB" id="A0A061D9X6"/>
<feature type="compositionally biased region" description="Basic and acidic residues" evidence="1">
    <location>
        <begin position="9"/>
        <end position="22"/>
    </location>
</feature>
<feature type="region of interest" description="Disordered" evidence="1">
    <location>
        <begin position="1"/>
        <end position="26"/>
    </location>
</feature>
<dbReference type="GeneID" id="24565313"/>
<dbReference type="KEGG" id="bbig:BBBOND_0306760"/>
<dbReference type="RefSeq" id="XP_012768958.1">
    <property type="nucleotide sequence ID" value="XM_012913504.1"/>
</dbReference>
<dbReference type="Proteomes" id="UP000033188">
    <property type="component" value="Chromosome 3"/>
</dbReference>
<feature type="compositionally biased region" description="Basic and acidic residues" evidence="1">
    <location>
        <begin position="368"/>
        <end position="386"/>
    </location>
</feature>
<sequence>MTSHGGELQCRRDVNRLDEHSSPSDYLATAGKKGIRASIKGDQIASIDDIVGQPGAEDAAFTDTSFASSLTRESLNELQMQEDMSRCAKGANRTGQGMRRRSDIDERQQYTLLHYSVPQQLELLDELIRSLGQCYPRWKHRRFGLQRFYCHMFNIHMDPIARSNYVQLFCNIWDGFEKTGINSWSSGNIWLQLLTHEYQVHRAKPNDFIVQREYSNSKRVEEVLQQLDEISSCFCNERCAMDFMRHSSYWGPTAQTTVTHEEEPVKEPISACFANTDNLKKGLHTSKINTIASFYQERGIIHNFTRPYEHGVQVTPMPGFRRSVVCLSCGRVCWCSCERKLFRNYREEKEPEEPDHVSVATESGESQSENRDHEYEEVEKECREAEAPEEDEEEEQEEITDIHEFVNTLQNKKQSLHPNIAKTAITVSNARKVDSGIILCYHTNEAEEYMSEPASPSDLKQQLLRATVLRGSVEDIFDAIKPRMGDFQLPEHTHGIFEEWRKVPLYRSWRRCWWRLVGKGAMDTSDDAVRPFVQRALERLDALGNVRYNLECGYVAVGYLQKRSRTCSYWRHFYVRQHGLWRAFTKAAEYNLMICTLPLELQLDPKAMNWTVCKCHQGDMYRKSFSTVKRGLVLGYAMAISWYENLLQELNGVATSFSDFDEESDVGCDEFDEQHFLKRDPAIYEGVNTVERAFLSAKRRKMVLAGDRGFGSMGRSGSRADSDLVDPRIIASAKEKLMLDHNLWYADIQNLFPEVTPDGFVDPEPAKGMTLRNLVAQYSELKDYFTLSLKHVDECVYTLKMCVNNALTKGNMDLVEPILRLNDDKKLADVIPQVPMQWVSFQQANDSWTCVLECHACITCAPRACTKQNCTKFQNGKEVIELLRKKFGPCSVEFTRNPFQANEGESAEPAPEADECCVVGFSAQKFGFNGAKALATEFRKRFIQIVFSSMKYDGSFSDALLGMIAEEIGLLTSTDAYILPNKANEEQRQNLIESLTCGVCSTFGDRMQHRNGTVLLKQLVKSSVPGKRLSEVFALEQMAEAILLDFKLDIKFCPVHMAWVVWWLDCMQQKRVMFYRVEDLISVNSLEEALAELEKHWMDAVSAHVEYTVGHAAERCQLTITYRFEEAFHHLTGLQKNLYDAFHTAFAMALRAITDSRQEFKLIKRLWQINKNEPEDLVAQDVNAQSFALTETVVFPFGALHDEGTPPLSDAE</sequence>
<evidence type="ECO:0000313" key="2">
    <source>
        <dbReference type="EMBL" id="CDR96772.1"/>
    </source>
</evidence>